<feature type="compositionally biased region" description="Polar residues" evidence="1">
    <location>
        <begin position="127"/>
        <end position="142"/>
    </location>
</feature>
<evidence type="ECO:0000313" key="3">
    <source>
        <dbReference type="Proteomes" id="UP000606786"/>
    </source>
</evidence>
<dbReference type="AlphaFoldDB" id="A0A811VIJ0"/>
<feature type="region of interest" description="Disordered" evidence="1">
    <location>
        <begin position="102"/>
        <end position="142"/>
    </location>
</feature>
<protein>
    <submittedName>
        <fullName evidence="2">(Mediterranean fruit fly) hypothetical protein</fullName>
    </submittedName>
</protein>
<comment type="caution">
    <text evidence="2">The sequence shown here is derived from an EMBL/GenBank/DDBJ whole genome shotgun (WGS) entry which is preliminary data.</text>
</comment>
<proteinExistence type="predicted"/>
<evidence type="ECO:0000256" key="1">
    <source>
        <dbReference type="SAM" id="MobiDB-lite"/>
    </source>
</evidence>
<name>A0A811VIJ0_CERCA</name>
<dbReference type="Proteomes" id="UP000606786">
    <property type="component" value="Unassembled WGS sequence"/>
</dbReference>
<dbReference type="EMBL" id="CAJHJT010000056">
    <property type="protein sequence ID" value="CAD7013963.1"/>
    <property type="molecule type" value="Genomic_DNA"/>
</dbReference>
<evidence type="ECO:0000313" key="2">
    <source>
        <dbReference type="EMBL" id="CAD7013963.1"/>
    </source>
</evidence>
<sequence>MATGREDETDVAAAVRGTIGTTPTLRRQFRFAATQWSIHHVIFLSAQKKWVRAFKKKEADYELYREDLAWVSVNLVKSQCGKLLTLHYKALLDYLVKSDYNRGGSKRGREERKRTAANTNNRRNRRSIFSNQQKPNRANFNGSAFDSHRINIYKIRIE</sequence>
<reference evidence="2" key="1">
    <citation type="submission" date="2020-11" db="EMBL/GenBank/DDBJ databases">
        <authorList>
            <person name="Whitehead M."/>
        </authorList>
    </citation>
    <scope>NUCLEOTIDE SEQUENCE</scope>
    <source>
        <strain evidence="2">EGII</strain>
    </source>
</reference>
<organism evidence="2 3">
    <name type="scientific">Ceratitis capitata</name>
    <name type="common">Mediterranean fruit fly</name>
    <name type="synonym">Tephritis capitata</name>
    <dbReference type="NCBI Taxonomy" id="7213"/>
    <lineage>
        <taxon>Eukaryota</taxon>
        <taxon>Metazoa</taxon>
        <taxon>Ecdysozoa</taxon>
        <taxon>Arthropoda</taxon>
        <taxon>Hexapoda</taxon>
        <taxon>Insecta</taxon>
        <taxon>Pterygota</taxon>
        <taxon>Neoptera</taxon>
        <taxon>Endopterygota</taxon>
        <taxon>Diptera</taxon>
        <taxon>Brachycera</taxon>
        <taxon>Muscomorpha</taxon>
        <taxon>Tephritoidea</taxon>
        <taxon>Tephritidae</taxon>
        <taxon>Ceratitis</taxon>
        <taxon>Ceratitis</taxon>
    </lineage>
</organism>
<gene>
    <name evidence="2" type="ORF">CCAP1982_LOCUS21972</name>
</gene>
<accession>A0A811VIJ0</accession>
<keyword evidence="3" id="KW-1185">Reference proteome</keyword>